<dbReference type="EMBL" id="CAXLJM020000022">
    <property type="protein sequence ID" value="CAL8088149.1"/>
    <property type="molecule type" value="Genomic_DNA"/>
</dbReference>
<keyword evidence="3" id="KW-1185">Reference proteome</keyword>
<evidence type="ECO:0000313" key="3">
    <source>
        <dbReference type="Proteomes" id="UP001642540"/>
    </source>
</evidence>
<proteinExistence type="predicted"/>
<keyword evidence="1" id="KW-0732">Signal</keyword>
<protein>
    <submittedName>
        <fullName evidence="2">Uncharacterized protein</fullName>
    </submittedName>
</protein>
<sequence>MELLTASFLLVFISTPYFPTCLTSTRKLSSPLPVIGWGSPGNSLGWQSLPASTLTGGSGLLSAVQDSTSNQNISIQATGQGMNINLYSNLEGVAGTELGVSGGLANVNSSGSGLATAGIDETLVSTILIPVSQFELEMDGLDTVDIDVSSVALGWENVNADVSQGAQVVTGNNVPAAVGGWTKQI</sequence>
<feature type="signal peptide" evidence="1">
    <location>
        <begin position="1"/>
        <end position="23"/>
    </location>
</feature>
<organism evidence="2 3">
    <name type="scientific">Orchesella dallaii</name>
    <dbReference type="NCBI Taxonomy" id="48710"/>
    <lineage>
        <taxon>Eukaryota</taxon>
        <taxon>Metazoa</taxon>
        <taxon>Ecdysozoa</taxon>
        <taxon>Arthropoda</taxon>
        <taxon>Hexapoda</taxon>
        <taxon>Collembola</taxon>
        <taxon>Entomobryomorpha</taxon>
        <taxon>Entomobryoidea</taxon>
        <taxon>Orchesellidae</taxon>
        <taxon>Orchesellinae</taxon>
        <taxon>Orchesella</taxon>
    </lineage>
</organism>
<dbReference type="Proteomes" id="UP001642540">
    <property type="component" value="Unassembled WGS sequence"/>
</dbReference>
<gene>
    <name evidence="2" type="ORF">ODALV1_LOCUS6964</name>
</gene>
<name>A0ABP1Q3P0_9HEXA</name>
<evidence type="ECO:0000313" key="2">
    <source>
        <dbReference type="EMBL" id="CAL8088149.1"/>
    </source>
</evidence>
<feature type="chain" id="PRO_5047480743" evidence="1">
    <location>
        <begin position="24"/>
        <end position="185"/>
    </location>
</feature>
<evidence type="ECO:0000256" key="1">
    <source>
        <dbReference type="SAM" id="SignalP"/>
    </source>
</evidence>
<comment type="caution">
    <text evidence="2">The sequence shown here is derived from an EMBL/GenBank/DDBJ whole genome shotgun (WGS) entry which is preliminary data.</text>
</comment>
<reference evidence="2 3" key="1">
    <citation type="submission" date="2024-08" db="EMBL/GenBank/DDBJ databases">
        <authorList>
            <person name="Cucini C."/>
            <person name="Frati F."/>
        </authorList>
    </citation>
    <scope>NUCLEOTIDE SEQUENCE [LARGE SCALE GENOMIC DNA]</scope>
</reference>
<accession>A0ABP1Q3P0</accession>